<protein>
    <submittedName>
        <fullName evidence="2">Uncharacterized protein</fullName>
    </submittedName>
</protein>
<feature type="region of interest" description="Disordered" evidence="1">
    <location>
        <begin position="53"/>
        <end position="89"/>
    </location>
</feature>
<reference evidence="2" key="1">
    <citation type="submission" date="2020-11" db="EMBL/GenBank/DDBJ databases">
        <authorList>
            <person name="Tran Van P."/>
        </authorList>
    </citation>
    <scope>NUCLEOTIDE SEQUENCE</scope>
</reference>
<evidence type="ECO:0000313" key="2">
    <source>
        <dbReference type="EMBL" id="CAD7588467.1"/>
    </source>
</evidence>
<dbReference type="AlphaFoldDB" id="A0A7R9JSG9"/>
<evidence type="ECO:0000256" key="1">
    <source>
        <dbReference type="SAM" id="MobiDB-lite"/>
    </source>
</evidence>
<dbReference type="EMBL" id="OE839749">
    <property type="protein sequence ID" value="CAD7588467.1"/>
    <property type="molecule type" value="Genomic_DNA"/>
</dbReference>
<accession>A0A7R9JSG9</accession>
<name>A0A7R9JSG9_TIMGE</name>
<feature type="compositionally biased region" description="Basic and acidic residues" evidence="1">
    <location>
        <begin position="58"/>
        <end position="69"/>
    </location>
</feature>
<gene>
    <name evidence="2" type="ORF">TGEB3V08_LOCUS2532</name>
</gene>
<organism evidence="2">
    <name type="scientific">Timema genevievae</name>
    <name type="common">Walking stick</name>
    <dbReference type="NCBI Taxonomy" id="629358"/>
    <lineage>
        <taxon>Eukaryota</taxon>
        <taxon>Metazoa</taxon>
        <taxon>Ecdysozoa</taxon>
        <taxon>Arthropoda</taxon>
        <taxon>Hexapoda</taxon>
        <taxon>Insecta</taxon>
        <taxon>Pterygota</taxon>
        <taxon>Neoptera</taxon>
        <taxon>Polyneoptera</taxon>
        <taxon>Phasmatodea</taxon>
        <taxon>Timematodea</taxon>
        <taxon>Timematoidea</taxon>
        <taxon>Timematidae</taxon>
        <taxon>Timema</taxon>
    </lineage>
</organism>
<proteinExistence type="predicted"/>
<sequence>MTCPEGHDPHSSRRCVSLLTSTCLVTFWSPAPCPAATRGTDATFITAVTSSTHGRVIRGTEHKGLEGRPEGGNGDGAPQQGPFPLSGSPQPAKKLYISILDQYVILNS</sequence>